<evidence type="ECO:0000256" key="1">
    <source>
        <dbReference type="SAM" id="MobiDB-lite"/>
    </source>
</evidence>
<reference evidence="5" key="1">
    <citation type="submission" date="2015-09" db="EMBL/GenBank/DDBJ databases">
        <authorList>
            <person name="Sai Rama Sridatta P."/>
        </authorList>
    </citation>
    <scope>NUCLEOTIDE SEQUENCE [LARGE SCALE GENOMIC DNA]</scope>
</reference>
<keyword evidence="2" id="KW-0812">Transmembrane</keyword>
<dbReference type="InterPro" id="IPR001368">
    <property type="entry name" value="TNFR/NGFR_Cys_rich_reg"/>
</dbReference>
<proteinExistence type="predicted"/>
<sequence>MGGRCHEGWYWDALVKRCITCQQQCESPPIHARCTSYCESAQCKKLPGRHYDGLLKTCIICAEVCGRHPAECSQHCQSEGLPVPTLALEDPTVLLYSLLALCMVLLFSSLSLTLAVFLRGSRAKTSKPGPKEASQNQERLVQPGKEVRLPVGHLGQTSKDFVTSPSCPTDREPSEDTSPTETCVCVHCFPDLKALGQGNDRPPRAPFSFYQQAVLPTAVKFYCSISISI</sequence>
<dbReference type="Gene3D" id="4.10.1290.10">
    <property type="entry name" value="Tumor necrosis factor receptor superfamily"/>
    <property type="match status" value="2"/>
</dbReference>
<dbReference type="InParanoid" id="A0A4W6CUM1"/>
<feature type="domain" description="TNFR-Cys" evidence="3">
    <location>
        <begin position="5"/>
        <end position="43"/>
    </location>
</feature>
<dbReference type="GO" id="GO:0030889">
    <property type="term" value="P:negative regulation of B cell proliferation"/>
    <property type="evidence" value="ECO:0007669"/>
    <property type="project" value="TreeGrafter"/>
</dbReference>
<keyword evidence="5" id="KW-1185">Reference proteome</keyword>
<organism evidence="4 5">
    <name type="scientific">Lates calcarifer</name>
    <name type="common">Barramundi</name>
    <name type="synonym">Holocentrus calcarifer</name>
    <dbReference type="NCBI Taxonomy" id="8187"/>
    <lineage>
        <taxon>Eukaryota</taxon>
        <taxon>Metazoa</taxon>
        <taxon>Chordata</taxon>
        <taxon>Craniata</taxon>
        <taxon>Vertebrata</taxon>
        <taxon>Euteleostomi</taxon>
        <taxon>Actinopterygii</taxon>
        <taxon>Neopterygii</taxon>
        <taxon>Teleostei</taxon>
        <taxon>Neoteleostei</taxon>
        <taxon>Acanthomorphata</taxon>
        <taxon>Carangaria</taxon>
        <taxon>Carangaria incertae sedis</taxon>
        <taxon>Centropomidae</taxon>
        <taxon>Lates</taxon>
    </lineage>
</organism>
<feature type="compositionally biased region" description="Polar residues" evidence="1">
    <location>
        <begin position="156"/>
        <end position="167"/>
    </location>
</feature>
<dbReference type="AlphaFoldDB" id="A0A4W6CUM1"/>
<protein>
    <recommendedName>
        <fullName evidence="3">TNFR-Cys domain-containing protein</fullName>
    </recommendedName>
</protein>
<reference evidence="4" key="2">
    <citation type="submission" date="2025-08" db="UniProtKB">
        <authorList>
            <consortium name="Ensembl"/>
        </authorList>
    </citation>
    <scope>IDENTIFICATION</scope>
</reference>
<feature type="region of interest" description="Disordered" evidence="1">
    <location>
        <begin position="156"/>
        <end position="180"/>
    </location>
</feature>
<dbReference type="PANTHER" id="PTHR15511">
    <property type="entry name" value="TUMOR NECROSIS FACTOR RECEPTOR SUPERFAMILY MEMBER 13B"/>
    <property type="match status" value="1"/>
</dbReference>
<dbReference type="Proteomes" id="UP000314980">
    <property type="component" value="Unassembled WGS sequence"/>
</dbReference>
<dbReference type="PROSITE" id="PS00652">
    <property type="entry name" value="TNFR_NGFR_1"/>
    <property type="match status" value="1"/>
</dbReference>
<feature type="transmembrane region" description="Helical" evidence="2">
    <location>
        <begin position="93"/>
        <end position="118"/>
    </location>
</feature>
<evidence type="ECO:0000313" key="4">
    <source>
        <dbReference type="Ensembl" id="ENSLCAP00010016269.1"/>
    </source>
</evidence>
<evidence type="ECO:0000256" key="2">
    <source>
        <dbReference type="SAM" id="Phobius"/>
    </source>
</evidence>
<name>A0A4W6CUM1_LATCA</name>
<dbReference type="Pfam" id="PF09305">
    <property type="entry name" value="TACI-CRD2"/>
    <property type="match status" value="1"/>
</dbReference>
<dbReference type="GO" id="GO:0002244">
    <property type="term" value="P:hematopoietic progenitor cell differentiation"/>
    <property type="evidence" value="ECO:0007669"/>
    <property type="project" value="TreeGrafter"/>
</dbReference>
<dbReference type="STRING" id="8187.ENSLCAP00010016269"/>
<keyword evidence="2" id="KW-1133">Transmembrane helix</keyword>
<dbReference type="Ensembl" id="ENSLCAT00010016623.1">
    <property type="protein sequence ID" value="ENSLCAP00010016269.1"/>
    <property type="gene ID" value="ENSLCAG00010007743.1"/>
</dbReference>
<dbReference type="SUPFAM" id="SSF57586">
    <property type="entry name" value="TNF receptor-like"/>
    <property type="match status" value="2"/>
</dbReference>
<feature type="region of interest" description="Disordered" evidence="1">
    <location>
        <begin position="123"/>
        <end position="142"/>
    </location>
</feature>
<evidence type="ECO:0000259" key="3">
    <source>
        <dbReference type="PROSITE" id="PS00652"/>
    </source>
</evidence>
<reference evidence="4" key="3">
    <citation type="submission" date="2025-09" db="UniProtKB">
        <authorList>
            <consortium name="Ensembl"/>
        </authorList>
    </citation>
    <scope>IDENTIFICATION</scope>
</reference>
<dbReference type="GeneTree" id="ENSGT00940000173159"/>
<dbReference type="InterPro" id="IPR015384">
    <property type="entry name" value="TACI_Cys-rich-dom"/>
</dbReference>
<keyword evidence="2" id="KW-0472">Membrane</keyword>
<dbReference type="GO" id="GO:0001782">
    <property type="term" value="P:B cell homeostasis"/>
    <property type="evidence" value="ECO:0007669"/>
    <property type="project" value="TreeGrafter"/>
</dbReference>
<dbReference type="PANTHER" id="PTHR15511:SF2">
    <property type="entry name" value="TUMOR NECROSIS FACTOR RECEPTOR SUPERFAMILY MEMBER 13B"/>
    <property type="match status" value="1"/>
</dbReference>
<accession>A0A4W6CUM1</accession>
<dbReference type="InterPro" id="IPR022317">
    <property type="entry name" value="TNFR_13B"/>
</dbReference>
<evidence type="ECO:0000313" key="5">
    <source>
        <dbReference type="Proteomes" id="UP000314980"/>
    </source>
</evidence>
<dbReference type="GO" id="GO:0005886">
    <property type="term" value="C:plasma membrane"/>
    <property type="evidence" value="ECO:0007669"/>
    <property type="project" value="InterPro"/>
</dbReference>